<dbReference type="InterPro" id="IPR036638">
    <property type="entry name" value="HLH_DNA-bd_sf"/>
</dbReference>
<dbReference type="InterPro" id="IPR018540">
    <property type="entry name" value="Spo0E-like"/>
</dbReference>
<name>A0A1S2LLN4_9BACI</name>
<dbReference type="InterPro" id="IPR037208">
    <property type="entry name" value="Spo0E-like_sf"/>
</dbReference>
<dbReference type="EMBL" id="MLQQ01000017">
    <property type="protein sequence ID" value="OIJ13371.1"/>
    <property type="molecule type" value="Genomic_DNA"/>
</dbReference>
<protein>
    <recommendedName>
        <fullName evidence="3">Spo0E family sporulation regulatory protein-aspartic acid phosphatase</fullName>
    </recommendedName>
</protein>
<dbReference type="OrthoDB" id="2933402at2"/>
<dbReference type="GO" id="GO:0046983">
    <property type="term" value="F:protein dimerization activity"/>
    <property type="evidence" value="ECO:0007669"/>
    <property type="project" value="InterPro"/>
</dbReference>
<dbReference type="AlphaFoldDB" id="A0A1S2LLN4"/>
<dbReference type="RefSeq" id="WP_071313027.1">
    <property type="nucleotide sequence ID" value="NZ_MLQQ01000017.1"/>
</dbReference>
<dbReference type="Proteomes" id="UP000180098">
    <property type="component" value="Unassembled WGS sequence"/>
</dbReference>
<dbReference type="Pfam" id="PF09388">
    <property type="entry name" value="SpoOE-like"/>
    <property type="match status" value="1"/>
</dbReference>
<reference evidence="1 2" key="1">
    <citation type="submission" date="2016-10" db="EMBL/GenBank/DDBJ databases">
        <title>Draft genome sequences of four alkaliphilic bacteria belonging to the Anaerobacillus genus.</title>
        <authorList>
            <person name="Bassil N.M."/>
            <person name="Lloyd J.R."/>
        </authorList>
    </citation>
    <scope>NUCLEOTIDE SEQUENCE [LARGE SCALE GENOMIC DNA]</scope>
    <source>
        <strain evidence="1 2">DSM 15340</strain>
    </source>
</reference>
<evidence type="ECO:0000313" key="1">
    <source>
        <dbReference type="EMBL" id="OIJ13371.1"/>
    </source>
</evidence>
<evidence type="ECO:0000313" key="2">
    <source>
        <dbReference type="Proteomes" id="UP000180098"/>
    </source>
</evidence>
<proteinExistence type="predicted"/>
<dbReference type="SUPFAM" id="SSF140500">
    <property type="entry name" value="BAS1536-like"/>
    <property type="match status" value="1"/>
</dbReference>
<keyword evidence="2" id="KW-1185">Reference proteome</keyword>
<sequence>MYKVSIKELELKINKLRRCMVFTAQLKGTNHSDTIKQSQELDQLLNDYQKNIPLMPAAIENGSRRVLLKNN</sequence>
<organism evidence="1 2">
    <name type="scientific">Anaerobacillus arseniciselenatis</name>
    <dbReference type="NCBI Taxonomy" id="85682"/>
    <lineage>
        <taxon>Bacteria</taxon>
        <taxon>Bacillati</taxon>
        <taxon>Bacillota</taxon>
        <taxon>Bacilli</taxon>
        <taxon>Bacillales</taxon>
        <taxon>Bacillaceae</taxon>
        <taxon>Anaerobacillus</taxon>
    </lineage>
</organism>
<evidence type="ECO:0008006" key="3">
    <source>
        <dbReference type="Google" id="ProtNLM"/>
    </source>
</evidence>
<accession>A0A1S2LLN4</accession>
<comment type="caution">
    <text evidence="1">The sequence shown here is derived from an EMBL/GenBank/DDBJ whole genome shotgun (WGS) entry which is preliminary data.</text>
</comment>
<dbReference type="Gene3D" id="4.10.280.10">
    <property type="entry name" value="Helix-loop-helix DNA-binding domain"/>
    <property type="match status" value="1"/>
</dbReference>
<gene>
    <name evidence="1" type="ORF">BKP35_09045</name>
</gene>
<dbReference type="GO" id="GO:0043937">
    <property type="term" value="P:regulation of sporulation"/>
    <property type="evidence" value="ECO:0007669"/>
    <property type="project" value="InterPro"/>
</dbReference>